<evidence type="ECO:0000313" key="3">
    <source>
        <dbReference type="Proteomes" id="UP000199662"/>
    </source>
</evidence>
<keyword evidence="1" id="KW-0732">Signal</keyword>
<name>A0A1H7B026_9FIRM</name>
<protein>
    <submittedName>
        <fullName evidence="2">Uncharacterized protein</fullName>
    </submittedName>
</protein>
<dbReference type="Proteomes" id="UP000199662">
    <property type="component" value="Unassembled WGS sequence"/>
</dbReference>
<accession>A0A1H7B026</accession>
<proteinExistence type="predicted"/>
<sequence length="49" mass="5252">MFTKRRVLIVLTALVLVIAAAANAFASTYVGNAHTKKFHSASRTMSSKA</sequence>
<reference evidence="2 3" key="1">
    <citation type="submission" date="2016-10" db="EMBL/GenBank/DDBJ databases">
        <authorList>
            <person name="de Groot N.N."/>
        </authorList>
    </citation>
    <scope>NUCLEOTIDE SEQUENCE [LARGE SCALE GENOMIC DNA]</scope>
    <source>
        <strain evidence="2 3">DSM 2179</strain>
    </source>
</reference>
<dbReference type="AlphaFoldDB" id="A0A1H7B026"/>
<feature type="signal peptide" evidence="1">
    <location>
        <begin position="1"/>
        <end position="26"/>
    </location>
</feature>
<feature type="chain" id="PRO_5011502639" evidence="1">
    <location>
        <begin position="27"/>
        <end position="49"/>
    </location>
</feature>
<organism evidence="2 3">
    <name type="scientific">Propionispira arboris</name>
    <dbReference type="NCBI Taxonomy" id="84035"/>
    <lineage>
        <taxon>Bacteria</taxon>
        <taxon>Bacillati</taxon>
        <taxon>Bacillota</taxon>
        <taxon>Negativicutes</taxon>
        <taxon>Selenomonadales</taxon>
        <taxon>Selenomonadaceae</taxon>
        <taxon>Propionispira</taxon>
    </lineage>
</organism>
<gene>
    <name evidence="2" type="ORF">SAMN05660742_11493</name>
</gene>
<evidence type="ECO:0000313" key="2">
    <source>
        <dbReference type="EMBL" id="SEJ71173.1"/>
    </source>
</evidence>
<dbReference type="EMBL" id="FNZK01000014">
    <property type="protein sequence ID" value="SEJ71173.1"/>
    <property type="molecule type" value="Genomic_DNA"/>
</dbReference>
<evidence type="ECO:0000256" key="1">
    <source>
        <dbReference type="SAM" id="SignalP"/>
    </source>
</evidence>
<keyword evidence="3" id="KW-1185">Reference proteome</keyword>